<dbReference type="Proteomes" id="UP000244336">
    <property type="component" value="Chromosome 1"/>
</dbReference>
<dbReference type="Gramene" id="PUZ75843">
    <property type="protein sequence ID" value="PUZ75843"/>
    <property type="gene ID" value="GQ55_1G241200"/>
</dbReference>
<feature type="compositionally biased region" description="Polar residues" evidence="1">
    <location>
        <begin position="112"/>
        <end position="121"/>
    </location>
</feature>
<dbReference type="OrthoDB" id="1865198at2759"/>
<name>A0A2T7F6Y7_9POAL</name>
<dbReference type="PANTHER" id="PTHR47211">
    <property type="entry name" value="TRIHELIX TRANSCRIPTION FACTOR ASR3"/>
    <property type="match status" value="1"/>
</dbReference>
<feature type="compositionally biased region" description="Acidic residues" evidence="1">
    <location>
        <begin position="75"/>
        <end position="87"/>
    </location>
</feature>
<feature type="compositionally biased region" description="Basic and acidic residues" evidence="1">
    <location>
        <begin position="122"/>
        <end position="136"/>
    </location>
</feature>
<dbReference type="PANTHER" id="PTHR47211:SF2">
    <property type="entry name" value="TRIHELIX TRANSCRIPTION FACTOR ASR3"/>
    <property type="match status" value="1"/>
</dbReference>
<keyword evidence="3" id="KW-1185">Reference proteome</keyword>
<organism evidence="2 3">
    <name type="scientific">Panicum hallii var. hallii</name>
    <dbReference type="NCBI Taxonomy" id="1504633"/>
    <lineage>
        <taxon>Eukaryota</taxon>
        <taxon>Viridiplantae</taxon>
        <taxon>Streptophyta</taxon>
        <taxon>Embryophyta</taxon>
        <taxon>Tracheophyta</taxon>
        <taxon>Spermatophyta</taxon>
        <taxon>Magnoliopsida</taxon>
        <taxon>Liliopsida</taxon>
        <taxon>Poales</taxon>
        <taxon>Poaceae</taxon>
        <taxon>PACMAD clade</taxon>
        <taxon>Panicoideae</taxon>
        <taxon>Panicodae</taxon>
        <taxon>Paniceae</taxon>
        <taxon>Panicinae</taxon>
        <taxon>Panicum</taxon>
        <taxon>Panicum sect. Panicum</taxon>
    </lineage>
</organism>
<reference evidence="2 3" key="1">
    <citation type="submission" date="2018-04" db="EMBL/GenBank/DDBJ databases">
        <title>WGS assembly of Panicum hallii var. hallii HAL2.</title>
        <authorList>
            <person name="Lovell J."/>
            <person name="Jenkins J."/>
            <person name="Lowry D."/>
            <person name="Mamidi S."/>
            <person name="Sreedasyam A."/>
            <person name="Weng X."/>
            <person name="Barry K."/>
            <person name="Bonette J."/>
            <person name="Campitelli B."/>
            <person name="Daum C."/>
            <person name="Gordon S."/>
            <person name="Gould B."/>
            <person name="Lipzen A."/>
            <person name="MacQueen A."/>
            <person name="Palacio-Mejia J."/>
            <person name="Plott C."/>
            <person name="Shakirov E."/>
            <person name="Shu S."/>
            <person name="Yoshinaga Y."/>
            <person name="Zane M."/>
            <person name="Rokhsar D."/>
            <person name="Grimwood J."/>
            <person name="Schmutz J."/>
            <person name="Juenger T."/>
        </authorList>
    </citation>
    <scope>NUCLEOTIDE SEQUENCE [LARGE SCALE GENOMIC DNA]</scope>
    <source>
        <strain evidence="3">cv. HAL2</strain>
    </source>
</reference>
<dbReference type="AlphaFoldDB" id="A0A2T7F6Y7"/>
<dbReference type="STRING" id="1504633.A0A2T7F6Y7"/>
<evidence type="ECO:0000313" key="3">
    <source>
        <dbReference type="Proteomes" id="UP000244336"/>
    </source>
</evidence>
<feature type="region of interest" description="Disordered" evidence="1">
    <location>
        <begin position="32"/>
        <end position="157"/>
    </location>
</feature>
<protein>
    <recommendedName>
        <fullName evidence="4">Trihelix transcription factor ASR3</fullName>
    </recommendedName>
</protein>
<evidence type="ECO:0000256" key="1">
    <source>
        <dbReference type="SAM" id="MobiDB-lite"/>
    </source>
</evidence>
<feature type="compositionally biased region" description="Pro residues" evidence="1">
    <location>
        <begin position="90"/>
        <end position="99"/>
    </location>
</feature>
<evidence type="ECO:0008006" key="4">
    <source>
        <dbReference type="Google" id="ProtNLM"/>
    </source>
</evidence>
<gene>
    <name evidence="2" type="ORF">GQ55_1G241200</name>
</gene>
<accession>A0A2T7F6Y7</accession>
<dbReference type="EMBL" id="CM009749">
    <property type="protein sequence ID" value="PUZ75843.1"/>
    <property type="molecule type" value="Genomic_DNA"/>
</dbReference>
<sequence length="217" mass="23778">MRNDARRERRLPGFFDREVYDILEGRGRAILGSRSAGNAAEEEEAVAAVRVEEEKEAGPAEAVFDSGRPATEEALFSEDEEEEEEEAPAAAPPPLPPQPVIAVPVSEKPEASRQQQSAEQGTSKDKQPVQSTERDAPAQQGGQKRPRTDEEAGEGTIDLQSKLIEILDRNSRMVAAQLEAQNQNCELDREQRKDQANSLVLVLGRLADALGRIADKL</sequence>
<proteinExistence type="predicted"/>
<evidence type="ECO:0000313" key="2">
    <source>
        <dbReference type="EMBL" id="PUZ75843.1"/>
    </source>
</evidence>